<dbReference type="EMBL" id="AP015029">
    <property type="protein sequence ID" value="BAW22077.1"/>
    <property type="molecule type" value="Genomic_DNA"/>
</dbReference>
<dbReference type="Proteomes" id="UP000218731">
    <property type="component" value="Chromosome 1"/>
</dbReference>
<gene>
    <name evidence="1" type="ORF">KF715C_ch15040</name>
</gene>
<protein>
    <submittedName>
        <fullName evidence="1">Uncharacterized protein</fullName>
    </submittedName>
</protein>
<dbReference type="AlphaFoldDB" id="A0A1L7N9D6"/>
<sequence length="295" mass="31359">MSMPSQTLDGLKISSRVTLLEPGMYIFRYASQPPADKPVCIALQQAPLGKGSIDFFPAEGVSKNMLTKLGDTIVARVKGGVTTVLITEYHMFDEVIDPIDLRIDRIDTSPAIMRTYAVVATAEPAQTIAASTKPLPIMLTAHLKNAGEVASSEGWVGAPGTDDFIESFAVDWAEKPVGVDLLYTCMVAGSGPCRNVSTGTVIGARAQGLPLLCVGFSLVGPLRKHYELTGLVVFGNAEPQRLVANQMMHGPTGNEPLVALHIALTPVTKMNAARLKSPWENSASKQNTIAAGQMA</sequence>
<proteinExistence type="predicted"/>
<accession>A0A1L7N9D6</accession>
<name>A0A1L7N9D6_PSEPU</name>
<evidence type="ECO:0000313" key="2">
    <source>
        <dbReference type="Proteomes" id="UP000218731"/>
    </source>
</evidence>
<evidence type="ECO:0000313" key="1">
    <source>
        <dbReference type="EMBL" id="BAW22077.1"/>
    </source>
</evidence>
<organism evidence="1 2">
    <name type="scientific">Pseudomonas putida</name>
    <name type="common">Arthrobacter siderocapsulatus</name>
    <dbReference type="NCBI Taxonomy" id="303"/>
    <lineage>
        <taxon>Bacteria</taxon>
        <taxon>Pseudomonadati</taxon>
        <taxon>Pseudomonadota</taxon>
        <taxon>Gammaproteobacteria</taxon>
        <taxon>Pseudomonadales</taxon>
        <taxon>Pseudomonadaceae</taxon>
        <taxon>Pseudomonas</taxon>
    </lineage>
</organism>
<reference evidence="1 2" key="1">
    <citation type="submission" date="2015-11" db="EMBL/GenBank/DDBJ databases">
        <title>Complete genome sequencing of a biphenyl-degrading bacterium, Pseudomonas putida KF715 (=NBRC110667).</title>
        <authorList>
            <person name="Suenaga H."/>
            <person name="Fujihara N."/>
            <person name="Watanabe T."/>
            <person name="Hirose J."/>
            <person name="Kimura N."/>
            <person name="Yamazoe A."/>
            <person name="Hosoyama A."/>
            <person name="Shimodaira J."/>
            <person name="Furukawa K."/>
        </authorList>
    </citation>
    <scope>NUCLEOTIDE SEQUENCE [LARGE SCALE GENOMIC DNA]</scope>
    <source>
        <strain evidence="1 2">KF715</strain>
    </source>
</reference>